<organism evidence="2">
    <name type="scientific">uncultured marine group II/III euryarchaeote KM3_176_C10</name>
    <dbReference type="NCBI Taxonomy" id="1457934"/>
    <lineage>
        <taxon>Archaea</taxon>
        <taxon>Methanobacteriati</taxon>
        <taxon>Methanobacteriota</taxon>
        <taxon>environmental samples</taxon>
    </lineage>
</organism>
<accession>A0A075GKV6</accession>
<sequence length="145" mass="16373">MISSTHSKDRHHVRPVMAGIWPFKKKSAEAEKQKIVTYSKDDHHAEEIMSDRSHIEDDQYQAALDLLTNPHLGKESSGEVAKSEVVETEQDEETVDLLDTVSAGATEDEYEQSDDGYWYLKKDDGSFHQTAHVKADDGSFSPYSE</sequence>
<name>A0A075GKV6_9EURY</name>
<evidence type="ECO:0000313" key="2">
    <source>
        <dbReference type="EMBL" id="AIF04711.1"/>
    </source>
</evidence>
<dbReference type="EMBL" id="KF900716">
    <property type="protein sequence ID" value="AIF04711.1"/>
    <property type="molecule type" value="Genomic_DNA"/>
</dbReference>
<dbReference type="AlphaFoldDB" id="A0A075GKV6"/>
<reference evidence="2" key="1">
    <citation type="journal article" date="2014" name="Genome Biol. Evol.">
        <title>Pangenome evidence for extensive interdomain horizontal transfer affecting lineage core and shell genes in uncultured planktonic thaumarchaeota and euryarchaeota.</title>
        <authorList>
            <person name="Deschamps P."/>
            <person name="Zivanovic Y."/>
            <person name="Moreira D."/>
            <person name="Rodriguez-Valera F."/>
            <person name="Lopez-Garcia P."/>
        </authorList>
    </citation>
    <scope>NUCLEOTIDE SEQUENCE</scope>
</reference>
<protein>
    <submittedName>
        <fullName evidence="2">Uncharacterized protein</fullName>
    </submittedName>
</protein>
<feature type="region of interest" description="Disordered" evidence="1">
    <location>
        <begin position="71"/>
        <end position="93"/>
    </location>
</feature>
<evidence type="ECO:0000256" key="1">
    <source>
        <dbReference type="SAM" id="MobiDB-lite"/>
    </source>
</evidence>
<proteinExistence type="predicted"/>
<feature type="compositionally biased region" description="Basic and acidic residues" evidence="1">
    <location>
        <begin position="72"/>
        <end position="85"/>
    </location>
</feature>